<comment type="caution">
    <text evidence="2">The sequence shown here is derived from an EMBL/GenBank/DDBJ whole genome shotgun (WGS) entry which is preliminary data.</text>
</comment>
<dbReference type="Proteomes" id="UP000253314">
    <property type="component" value="Unassembled WGS sequence"/>
</dbReference>
<name>A0A366XUP4_9BACI</name>
<organism evidence="2 3">
    <name type="scientific">Bacillus taeanensis</name>
    <dbReference type="NCBI Taxonomy" id="273032"/>
    <lineage>
        <taxon>Bacteria</taxon>
        <taxon>Bacillati</taxon>
        <taxon>Bacillota</taxon>
        <taxon>Bacilli</taxon>
        <taxon>Bacillales</taxon>
        <taxon>Bacillaceae</taxon>
        <taxon>Bacillus</taxon>
    </lineage>
</organism>
<reference evidence="2 3" key="1">
    <citation type="submission" date="2018-07" db="EMBL/GenBank/DDBJ databases">
        <title>Lottiidibacillus patelloidae gen. nov., sp. nov., isolated from the intestinal tract of a marine limpet and the reclassification of B. taeanensis BH030017T, B. algicola KMM 3737T and B. hwajinpoensis SW-72T as genus Lottiidibacillus.</title>
        <authorList>
            <person name="Liu R."/>
            <person name="Huang Z."/>
        </authorList>
    </citation>
    <scope>NUCLEOTIDE SEQUENCE [LARGE SCALE GENOMIC DNA]</scope>
    <source>
        <strain evidence="2 3">BH030017</strain>
    </source>
</reference>
<feature type="domain" description="Transposase DDE" evidence="1">
    <location>
        <begin position="117"/>
        <end position="266"/>
    </location>
</feature>
<keyword evidence="3" id="KW-1185">Reference proteome</keyword>
<dbReference type="Pfam" id="PF13612">
    <property type="entry name" value="DDE_Tnp_1_3"/>
    <property type="match status" value="1"/>
</dbReference>
<evidence type="ECO:0000313" key="3">
    <source>
        <dbReference type="Proteomes" id="UP000253314"/>
    </source>
</evidence>
<dbReference type="OrthoDB" id="57240at2"/>
<protein>
    <submittedName>
        <fullName evidence="2">IS982 family transposase</fullName>
    </submittedName>
</protein>
<accession>A0A366XUP4</accession>
<dbReference type="RefSeq" id="WP_113806719.1">
    <property type="nucleotide sequence ID" value="NZ_QOCW01000015.1"/>
</dbReference>
<dbReference type="NCBIfam" id="NF033520">
    <property type="entry name" value="transpos_IS982"/>
    <property type="match status" value="1"/>
</dbReference>
<proteinExistence type="predicted"/>
<evidence type="ECO:0000313" key="2">
    <source>
        <dbReference type="EMBL" id="RBW68865.1"/>
    </source>
</evidence>
<dbReference type="EMBL" id="QOCW01000015">
    <property type="protein sequence ID" value="RBW68865.1"/>
    <property type="molecule type" value="Genomic_DNA"/>
</dbReference>
<evidence type="ECO:0000259" key="1">
    <source>
        <dbReference type="Pfam" id="PF13612"/>
    </source>
</evidence>
<gene>
    <name evidence="2" type="ORF">DS031_14095</name>
</gene>
<dbReference type="InterPro" id="IPR025668">
    <property type="entry name" value="Tnp_DDE_dom"/>
</dbReference>
<sequence length="293" mass="34233">MQEYFHFTENPLKLQKQLKMILGVVEKELVKLESLFQRKNRHLLKQSDGEIISVHILGKLLGFYSERSWHRFIIGNLFERSQFPERSRYNRRCRDLLQMIKWIRYRIVQSQPVGAYTIIDSLPIPLCHNVRIPRIKRFKGVADRGYCASKKTYFYGFKAHIQVTNKGLITSYVISPSSYHDVEVTEDLIAQNPHPVTLGDKGYISQTLKQNLQETYSVSLWTPLRSNSKQPVLPKVIQIWMRQKRKRIETIFSVLVEHFLITSIRANSLTGFETSLEAILMAHTLWITGAVEL</sequence>
<dbReference type="AlphaFoldDB" id="A0A366XUP4"/>